<dbReference type="RefSeq" id="WP_422863910.1">
    <property type="nucleotide sequence ID" value="NZ_JAMSKV010000006.1"/>
</dbReference>
<evidence type="ECO:0000313" key="4">
    <source>
        <dbReference type="EMBL" id="MCQ8278429.1"/>
    </source>
</evidence>
<comment type="caution">
    <text evidence="4">The sequence shown here is derived from an EMBL/GenBank/DDBJ whole genome shotgun (WGS) entry which is preliminary data.</text>
</comment>
<dbReference type="InterPro" id="IPR032710">
    <property type="entry name" value="NTF2-like_dom_sf"/>
</dbReference>
<reference evidence="4 5" key="1">
    <citation type="submission" date="2022-06" db="EMBL/GenBank/DDBJ databases">
        <title>Endosaccharibacter gen. nov., sp. nov., endophytic bacteria isolated from sugarcane.</title>
        <authorList>
            <person name="Pitiwittayakul N."/>
            <person name="Yukphan P."/>
            <person name="Charoenyingcharoen P."/>
            <person name="Tanasupawat S."/>
        </authorList>
    </citation>
    <scope>NUCLEOTIDE SEQUENCE [LARGE SCALE GENOMIC DNA]</scope>
    <source>
        <strain evidence="4 5">KSS8</strain>
    </source>
</reference>
<dbReference type="InterPro" id="IPR037401">
    <property type="entry name" value="SnoaL-like"/>
</dbReference>
<name>A0ABT1W6C0_9PROT</name>
<evidence type="ECO:0000313" key="5">
    <source>
        <dbReference type="Proteomes" id="UP001524587"/>
    </source>
</evidence>
<dbReference type="GO" id="GO:0016787">
    <property type="term" value="F:hydrolase activity"/>
    <property type="evidence" value="ECO:0007669"/>
    <property type="project" value="UniProtKB-KW"/>
</dbReference>
<dbReference type="Gene3D" id="3.10.450.50">
    <property type="match status" value="1"/>
</dbReference>
<dbReference type="InterPro" id="IPR029058">
    <property type="entry name" value="AB_hydrolase_fold"/>
</dbReference>
<feature type="domain" description="SnoaL-like" evidence="2">
    <location>
        <begin position="276"/>
        <end position="364"/>
    </location>
</feature>
<dbReference type="Gene3D" id="3.40.50.1820">
    <property type="entry name" value="alpha/beta hydrolase"/>
    <property type="match status" value="1"/>
</dbReference>
<feature type="domain" description="AB hydrolase-1" evidence="3">
    <location>
        <begin position="22"/>
        <end position="250"/>
    </location>
</feature>
<dbReference type="Pfam" id="PF12680">
    <property type="entry name" value="SnoaL_2"/>
    <property type="match status" value="1"/>
</dbReference>
<dbReference type="InterPro" id="IPR050266">
    <property type="entry name" value="AB_hydrolase_sf"/>
</dbReference>
<proteinExistence type="predicted"/>
<sequence>MRIVANGITLHANETGSGGTSLVFLHYWGGTADTWAPVIDALPSKPRAIALDARGWGGSDRPAEGYSIATMADDVAAFLSALRLERYVLVGHSMGGKVAQLFASRRPDGLVGLVLVAPSPACGKALAAPEREAMKGAYATPEAAAWTVDNVLAERSLPPDLREQVIAGSVAGATAAKEAWPLSAISEDVSADLGRIDVPVLVIGGEKDKVDSVELLKTAVLPALPGAALTVIPGVGHLLPLEAPRDVAEAIIGFLRRLAGETASAIARPESLPAVFDAALNRGDVDGVMALFHPEAVMRLTDGTLADRASGSLRRAFEGLIALRAILKNTVRRVLVSGDIALLLLDWEMRIPGPDGEDAAERGVATQIAERRPDGGWTLRISNPLGIA</sequence>
<protein>
    <submittedName>
        <fullName evidence="4">Alpha/beta fold hydrolase</fullName>
    </submittedName>
</protein>
<evidence type="ECO:0000256" key="1">
    <source>
        <dbReference type="ARBA" id="ARBA00022801"/>
    </source>
</evidence>
<keyword evidence="1 4" id="KW-0378">Hydrolase</keyword>
<evidence type="ECO:0000259" key="3">
    <source>
        <dbReference type="Pfam" id="PF12697"/>
    </source>
</evidence>
<gene>
    <name evidence="4" type="ORF">NFI95_08180</name>
</gene>
<dbReference type="EMBL" id="JAMSKV010000006">
    <property type="protein sequence ID" value="MCQ8278429.1"/>
    <property type="molecule type" value="Genomic_DNA"/>
</dbReference>
<accession>A0ABT1W6C0</accession>
<dbReference type="Proteomes" id="UP001524587">
    <property type="component" value="Unassembled WGS sequence"/>
</dbReference>
<dbReference type="PANTHER" id="PTHR43798:SF31">
    <property type="entry name" value="AB HYDROLASE SUPERFAMILY PROTEIN YCLE"/>
    <property type="match status" value="1"/>
</dbReference>
<dbReference type="PANTHER" id="PTHR43798">
    <property type="entry name" value="MONOACYLGLYCEROL LIPASE"/>
    <property type="match status" value="1"/>
</dbReference>
<dbReference type="PRINTS" id="PR00111">
    <property type="entry name" value="ABHYDROLASE"/>
</dbReference>
<evidence type="ECO:0000259" key="2">
    <source>
        <dbReference type="Pfam" id="PF12680"/>
    </source>
</evidence>
<dbReference type="SUPFAM" id="SSF53474">
    <property type="entry name" value="alpha/beta-Hydrolases"/>
    <property type="match status" value="1"/>
</dbReference>
<organism evidence="4 5">
    <name type="scientific">Endosaccharibacter trunci</name>
    <dbReference type="NCBI Taxonomy" id="2812733"/>
    <lineage>
        <taxon>Bacteria</taxon>
        <taxon>Pseudomonadati</taxon>
        <taxon>Pseudomonadota</taxon>
        <taxon>Alphaproteobacteria</taxon>
        <taxon>Acetobacterales</taxon>
        <taxon>Acetobacteraceae</taxon>
        <taxon>Endosaccharibacter</taxon>
    </lineage>
</organism>
<keyword evidence="5" id="KW-1185">Reference proteome</keyword>
<dbReference type="SUPFAM" id="SSF54427">
    <property type="entry name" value="NTF2-like"/>
    <property type="match status" value="1"/>
</dbReference>
<dbReference type="InterPro" id="IPR000073">
    <property type="entry name" value="AB_hydrolase_1"/>
</dbReference>
<dbReference type="Pfam" id="PF12697">
    <property type="entry name" value="Abhydrolase_6"/>
    <property type="match status" value="1"/>
</dbReference>